<comment type="caution">
    <text evidence="1">The sequence shown here is derived from an EMBL/GenBank/DDBJ whole genome shotgun (WGS) entry which is preliminary data.</text>
</comment>
<dbReference type="AlphaFoldDB" id="A0A8X6YIC5"/>
<protein>
    <submittedName>
        <fullName evidence="1">Uncharacterized protein</fullName>
    </submittedName>
</protein>
<organism evidence="1 2">
    <name type="scientific">Trichonephila inaurata madagascariensis</name>
    <dbReference type="NCBI Taxonomy" id="2747483"/>
    <lineage>
        <taxon>Eukaryota</taxon>
        <taxon>Metazoa</taxon>
        <taxon>Ecdysozoa</taxon>
        <taxon>Arthropoda</taxon>
        <taxon>Chelicerata</taxon>
        <taxon>Arachnida</taxon>
        <taxon>Araneae</taxon>
        <taxon>Araneomorphae</taxon>
        <taxon>Entelegynae</taxon>
        <taxon>Araneoidea</taxon>
        <taxon>Nephilidae</taxon>
        <taxon>Trichonephila</taxon>
        <taxon>Trichonephila inaurata</taxon>
    </lineage>
</organism>
<sequence>MPRQPYYQNFNVLRLVTEMIDALKCALNFYTGGVQSYQDSGTKVFQQMPRQSRYVFASAPKTNLFYTQHLFRIIVHQRSIEYPSSSNDSNIYLMLPR</sequence>
<accession>A0A8X6YIC5</accession>
<gene>
    <name evidence="1" type="ORF">TNIN_361371</name>
</gene>
<name>A0A8X6YIC5_9ARAC</name>
<keyword evidence="2" id="KW-1185">Reference proteome</keyword>
<evidence type="ECO:0000313" key="2">
    <source>
        <dbReference type="Proteomes" id="UP000886998"/>
    </source>
</evidence>
<reference evidence="1" key="1">
    <citation type="submission" date="2020-08" db="EMBL/GenBank/DDBJ databases">
        <title>Multicomponent nature underlies the extraordinary mechanical properties of spider dragline silk.</title>
        <authorList>
            <person name="Kono N."/>
            <person name="Nakamura H."/>
            <person name="Mori M."/>
            <person name="Yoshida Y."/>
            <person name="Ohtoshi R."/>
            <person name="Malay A.D."/>
            <person name="Moran D.A.P."/>
            <person name="Tomita M."/>
            <person name="Numata K."/>
            <person name="Arakawa K."/>
        </authorList>
    </citation>
    <scope>NUCLEOTIDE SEQUENCE</scope>
</reference>
<proteinExistence type="predicted"/>
<evidence type="ECO:0000313" key="1">
    <source>
        <dbReference type="EMBL" id="GFY72009.1"/>
    </source>
</evidence>
<dbReference type="EMBL" id="BMAV01019210">
    <property type="protein sequence ID" value="GFY72009.1"/>
    <property type="molecule type" value="Genomic_DNA"/>
</dbReference>
<dbReference type="Proteomes" id="UP000886998">
    <property type="component" value="Unassembled WGS sequence"/>
</dbReference>